<gene>
    <name evidence="1" type="ORF">ACFO6V_27985</name>
</gene>
<organism evidence="1 2">
    <name type="scientific">Promicromonospora alba</name>
    <dbReference type="NCBI Taxonomy" id="1616110"/>
    <lineage>
        <taxon>Bacteria</taxon>
        <taxon>Bacillati</taxon>
        <taxon>Actinomycetota</taxon>
        <taxon>Actinomycetes</taxon>
        <taxon>Micrococcales</taxon>
        <taxon>Promicromonosporaceae</taxon>
        <taxon>Promicromonospora</taxon>
    </lineage>
</organism>
<comment type="caution">
    <text evidence="1">The sequence shown here is derived from an EMBL/GenBank/DDBJ whole genome shotgun (WGS) entry which is preliminary data.</text>
</comment>
<protein>
    <submittedName>
        <fullName evidence="1">Uncharacterized protein</fullName>
    </submittedName>
</protein>
<dbReference type="Proteomes" id="UP001596011">
    <property type="component" value="Unassembled WGS sequence"/>
</dbReference>
<name>A0ABV9HPI2_9MICO</name>
<dbReference type="EMBL" id="JBHSFI010000012">
    <property type="protein sequence ID" value="MFC4632114.1"/>
    <property type="molecule type" value="Genomic_DNA"/>
</dbReference>
<evidence type="ECO:0000313" key="1">
    <source>
        <dbReference type="EMBL" id="MFC4632114.1"/>
    </source>
</evidence>
<evidence type="ECO:0000313" key="2">
    <source>
        <dbReference type="Proteomes" id="UP001596011"/>
    </source>
</evidence>
<dbReference type="RefSeq" id="WP_377142436.1">
    <property type="nucleotide sequence ID" value="NZ_JBHSFI010000012.1"/>
</dbReference>
<keyword evidence="2" id="KW-1185">Reference proteome</keyword>
<proteinExistence type="predicted"/>
<sequence length="246" mass="26816">MTMNLSPGTTSSIPVIAGESYTGSWYAKKSAGTINTYMAVTWFSSVGSIITGNTGSNYAPTTTWTRYSETWEAPEHAAFAQPSIRWSGTATSGQTLDFAQAQWEKTATLDDYFDGDYPDSEWSGTPNASSSVTDISNIVRHTPALVFDYSTTRGAGSIVHETLASGYPYTSLRAPQSRTGTLSTVWDSRAAALAAEAALSVPERFQFEEPEEDIDFFFIVSGDLTLEAIPGTDYWIIRINFREVSP</sequence>
<reference evidence="2" key="1">
    <citation type="journal article" date="2019" name="Int. J. Syst. Evol. Microbiol.">
        <title>The Global Catalogue of Microorganisms (GCM) 10K type strain sequencing project: providing services to taxonomists for standard genome sequencing and annotation.</title>
        <authorList>
            <consortium name="The Broad Institute Genomics Platform"/>
            <consortium name="The Broad Institute Genome Sequencing Center for Infectious Disease"/>
            <person name="Wu L."/>
            <person name="Ma J."/>
        </authorList>
    </citation>
    <scope>NUCLEOTIDE SEQUENCE [LARGE SCALE GENOMIC DNA]</scope>
    <source>
        <strain evidence="2">CCUG 42722</strain>
    </source>
</reference>
<accession>A0ABV9HPI2</accession>